<dbReference type="AlphaFoldDB" id="A0A1H8SE51"/>
<evidence type="ECO:0000313" key="2">
    <source>
        <dbReference type="EMBL" id="SEO76473.1"/>
    </source>
</evidence>
<gene>
    <name evidence="2" type="ORF">SAMN04488134_11291</name>
</gene>
<evidence type="ECO:0000313" key="3">
    <source>
        <dbReference type="Proteomes" id="UP000199300"/>
    </source>
</evidence>
<evidence type="ECO:0000256" key="1">
    <source>
        <dbReference type="SAM" id="SignalP"/>
    </source>
</evidence>
<accession>A0A1H8SE51</accession>
<protein>
    <submittedName>
        <fullName evidence="2">Uncharacterized protein</fullName>
    </submittedName>
</protein>
<name>A0A1H8SE51_9BACI</name>
<dbReference type="STRING" id="872970.SAMN04488134_11291"/>
<reference evidence="2 3" key="1">
    <citation type="submission" date="2016-10" db="EMBL/GenBank/DDBJ databases">
        <authorList>
            <person name="de Groot N.N."/>
        </authorList>
    </citation>
    <scope>NUCLEOTIDE SEQUENCE [LARGE SCALE GENOMIC DNA]</scope>
    <source>
        <strain evidence="2 3">CGMCC 1.10434</strain>
    </source>
</reference>
<organism evidence="2 3">
    <name type="scientific">Amphibacillus marinus</name>
    <dbReference type="NCBI Taxonomy" id="872970"/>
    <lineage>
        <taxon>Bacteria</taxon>
        <taxon>Bacillati</taxon>
        <taxon>Bacillota</taxon>
        <taxon>Bacilli</taxon>
        <taxon>Bacillales</taxon>
        <taxon>Bacillaceae</taxon>
        <taxon>Amphibacillus</taxon>
    </lineage>
</organism>
<keyword evidence="1" id="KW-0732">Signal</keyword>
<dbReference type="RefSeq" id="WP_091499754.1">
    <property type="nucleotide sequence ID" value="NZ_FODJ01000012.1"/>
</dbReference>
<proteinExistence type="predicted"/>
<dbReference type="Proteomes" id="UP000199300">
    <property type="component" value="Unassembled WGS sequence"/>
</dbReference>
<feature type="chain" id="PRO_5011548418" evidence="1">
    <location>
        <begin position="28"/>
        <end position="243"/>
    </location>
</feature>
<dbReference type="EMBL" id="FODJ01000012">
    <property type="protein sequence ID" value="SEO76473.1"/>
    <property type="molecule type" value="Genomic_DNA"/>
</dbReference>
<keyword evidence="3" id="KW-1185">Reference proteome</keyword>
<dbReference type="OrthoDB" id="2964654at2"/>
<feature type="signal peptide" evidence="1">
    <location>
        <begin position="1"/>
        <end position="27"/>
    </location>
</feature>
<sequence>MGTFKKLFVVVLLFTLLIFNYSPIVSAQGSNIDTFQYIEPPHSPSETTVINTEIFFPEVEEGLIRPFAVNPGNGATKISDELTKLNGLRDRRTRDFKSMETFKSASITIATKIPVVGSWIQTGNSIWNSLKKVKKDIGSGTGKSVTVSTQYSDRYFYHWLYVYNGGRWQDYGYSLSRYWYEHVVVSYIPKGSDKVKVADYDYSKLKDKPSVISKAPNYMNKKRLAEIIQGRWRNGTGKYSESY</sequence>